<organism evidence="11 12">
    <name type="scientific">Capronia epimyces CBS 606.96</name>
    <dbReference type="NCBI Taxonomy" id="1182542"/>
    <lineage>
        <taxon>Eukaryota</taxon>
        <taxon>Fungi</taxon>
        <taxon>Dikarya</taxon>
        <taxon>Ascomycota</taxon>
        <taxon>Pezizomycotina</taxon>
        <taxon>Eurotiomycetes</taxon>
        <taxon>Chaetothyriomycetidae</taxon>
        <taxon>Chaetothyriales</taxon>
        <taxon>Herpotrichiellaceae</taxon>
        <taxon>Capronia</taxon>
    </lineage>
</organism>
<comment type="caution">
    <text evidence="11">The sequence shown here is derived from an EMBL/GenBank/DDBJ whole genome shotgun (WGS) entry which is preliminary data.</text>
</comment>
<evidence type="ECO:0000256" key="2">
    <source>
        <dbReference type="ARBA" id="ARBA00022478"/>
    </source>
</evidence>
<proteinExistence type="inferred from homology"/>
<dbReference type="FunFam" id="3.90.920.10:FF:000002">
    <property type="entry name" value="DNA primase"/>
    <property type="match status" value="1"/>
</dbReference>
<dbReference type="Pfam" id="PF01896">
    <property type="entry name" value="DNA_primase_S"/>
    <property type="match status" value="1"/>
</dbReference>
<evidence type="ECO:0000256" key="5">
    <source>
        <dbReference type="ARBA" id="ARBA00022695"/>
    </source>
</evidence>
<keyword evidence="7" id="KW-0479">Metal-binding</keyword>
<reference evidence="11 12" key="1">
    <citation type="submission" date="2013-03" db="EMBL/GenBank/DDBJ databases">
        <title>The Genome Sequence of Capronia epimyces CBS 606.96.</title>
        <authorList>
            <consortium name="The Broad Institute Genomics Platform"/>
            <person name="Cuomo C."/>
            <person name="de Hoog S."/>
            <person name="Gorbushina A."/>
            <person name="Walker B."/>
            <person name="Young S.K."/>
            <person name="Zeng Q."/>
            <person name="Gargeya S."/>
            <person name="Fitzgerald M."/>
            <person name="Haas B."/>
            <person name="Abouelleil A."/>
            <person name="Allen A.W."/>
            <person name="Alvarado L."/>
            <person name="Arachchi H.M."/>
            <person name="Berlin A.M."/>
            <person name="Chapman S.B."/>
            <person name="Gainer-Dewar J."/>
            <person name="Goldberg J."/>
            <person name="Griggs A."/>
            <person name="Gujja S."/>
            <person name="Hansen M."/>
            <person name="Howarth C."/>
            <person name="Imamovic A."/>
            <person name="Ireland A."/>
            <person name="Larimer J."/>
            <person name="McCowan C."/>
            <person name="Murphy C."/>
            <person name="Pearson M."/>
            <person name="Poon T.W."/>
            <person name="Priest M."/>
            <person name="Roberts A."/>
            <person name="Saif S."/>
            <person name="Shea T."/>
            <person name="Sisk P."/>
            <person name="Sykes S."/>
            <person name="Wortman J."/>
            <person name="Nusbaum C."/>
            <person name="Birren B."/>
        </authorList>
    </citation>
    <scope>NUCLEOTIDE SEQUENCE [LARGE SCALE GENOMIC DNA]</scope>
    <source>
        <strain evidence="11 12">CBS 606.96</strain>
    </source>
</reference>
<evidence type="ECO:0000256" key="9">
    <source>
        <dbReference type="RuleBase" id="RU003514"/>
    </source>
</evidence>
<dbReference type="CDD" id="cd04860">
    <property type="entry name" value="AE_Prim_S"/>
    <property type="match status" value="1"/>
</dbReference>
<dbReference type="SUPFAM" id="SSF56747">
    <property type="entry name" value="Prim-pol domain"/>
    <property type="match status" value="1"/>
</dbReference>
<dbReference type="GO" id="GO:0003899">
    <property type="term" value="F:DNA-directed RNA polymerase activity"/>
    <property type="evidence" value="ECO:0007669"/>
    <property type="project" value="InterPro"/>
</dbReference>
<evidence type="ECO:0000256" key="1">
    <source>
        <dbReference type="ARBA" id="ARBA00009762"/>
    </source>
</evidence>
<feature type="compositionally biased region" description="Low complexity" evidence="10">
    <location>
        <begin position="1"/>
        <end position="13"/>
    </location>
</feature>
<evidence type="ECO:0000256" key="10">
    <source>
        <dbReference type="SAM" id="MobiDB-lite"/>
    </source>
</evidence>
<evidence type="ECO:0000256" key="8">
    <source>
        <dbReference type="ARBA" id="ARBA00023163"/>
    </source>
</evidence>
<evidence type="ECO:0000256" key="4">
    <source>
        <dbReference type="ARBA" id="ARBA00022679"/>
    </source>
</evidence>
<evidence type="ECO:0000313" key="11">
    <source>
        <dbReference type="EMBL" id="EXJ89906.1"/>
    </source>
</evidence>
<evidence type="ECO:0000256" key="6">
    <source>
        <dbReference type="ARBA" id="ARBA00022705"/>
    </source>
</evidence>
<name>W9YL07_9EURO</name>
<keyword evidence="6 9" id="KW-0235">DNA replication</keyword>
<feature type="region of interest" description="Disordered" evidence="10">
    <location>
        <begin position="1"/>
        <end position="105"/>
    </location>
</feature>
<dbReference type="GO" id="GO:0006269">
    <property type="term" value="P:DNA replication, synthesis of primer"/>
    <property type="evidence" value="ECO:0007669"/>
    <property type="project" value="UniProtKB-KW"/>
</dbReference>
<dbReference type="GO" id="GO:0005658">
    <property type="term" value="C:alpha DNA polymerase:primase complex"/>
    <property type="evidence" value="ECO:0007669"/>
    <property type="project" value="UniProtKB-ARBA"/>
</dbReference>
<dbReference type="NCBIfam" id="TIGR00335">
    <property type="entry name" value="primase_sml"/>
    <property type="match status" value="1"/>
</dbReference>
<keyword evidence="12" id="KW-1185">Reference proteome</keyword>
<dbReference type="AlphaFoldDB" id="W9YL07"/>
<keyword evidence="2 9" id="KW-0240">DNA-directed RNA polymerase</keyword>
<protein>
    <recommendedName>
        <fullName evidence="9">DNA primase</fullName>
        <ecNumber evidence="9">2.7.7.-</ecNumber>
    </recommendedName>
</protein>
<dbReference type="GO" id="GO:0046872">
    <property type="term" value="F:metal ion binding"/>
    <property type="evidence" value="ECO:0007669"/>
    <property type="project" value="UniProtKB-KW"/>
</dbReference>
<sequence length="535" mass="59692">MGIKMPESSSPRESSPPKDDDVILPDAPPPVNTAIPSPEQASGSSGGNQEGVALGDLFDDDDDDDEALANELEASSAANIPSSPPQTAPSSSGPDISSSAQHESYSDPNLMRQFYSRLFPFRSLFQWLNHSPKPGPDFSNREFALTLPNDAYLRYQSYPTADMLRKDILRHNPSRFEIGPVYTTNPRDRKTLRKSSMFRPLSKEIVFDIDLTDYDDIRTCCEKANICSKCWTFATMAIKVVDVALREDFGFEHIIWIYSGRRGVHAWISDKKARELDDDKRKAITGYFEVLKGGVQGGKRVNLKRPLHPHITRSLEILKPYFAQVLVDQEPFLSQSGQDRLLQLLPDKALGEALAKKWASSPDRPSHKKWADIDAMAETGASKTLDRKALLQAKQDIVLEYTYPRLDVEVGKKKIHLLKSPFVVHPGTGRVCVPITAAGDMDRADSFDPLSVPKVNELLREVDQFSGAGDGDDPANGFVEDGVTMRKLNDWEKTSLKPYVELFDGFIKSLLKSELVRVKRERDESGVTGTDGMEF</sequence>
<keyword evidence="3 9" id="KW-0639">Primosome</keyword>
<dbReference type="Proteomes" id="UP000019478">
    <property type="component" value="Unassembled WGS sequence"/>
</dbReference>
<dbReference type="RefSeq" id="XP_007731303.1">
    <property type="nucleotide sequence ID" value="XM_007733113.1"/>
</dbReference>
<dbReference type="Gene3D" id="3.90.920.10">
    <property type="entry name" value="DNA primase, PRIM domain"/>
    <property type="match status" value="1"/>
</dbReference>
<dbReference type="GeneID" id="19167103"/>
<keyword evidence="4 9" id="KW-0808">Transferase</keyword>
<dbReference type="InterPro" id="IPR002755">
    <property type="entry name" value="DNA_primase_S"/>
</dbReference>
<evidence type="ECO:0000313" key="12">
    <source>
        <dbReference type="Proteomes" id="UP000019478"/>
    </source>
</evidence>
<evidence type="ECO:0000256" key="3">
    <source>
        <dbReference type="ARBA" id="ARBA00022515"/>
    </source>
</evidence>
<dbReference type="STRING" id="1182542.W9YL07"/>
<keyword evidence="8" id="KW-0804">Transcription</keyword>
<feature type="compositionally biased region" description="Acidic residues" evidence="10">
    <location>
        <begin position="57"/>
        <end position="68"/>
    </location>
</feature>
<evidence type="ECO:0000256" key="7">
    <source>
        <dbReference type="ARBA" id="ARBA00022723"/>
    </source>
</evidence>
<keyword evidence="5" id="KW-0548">Nucleotidyltransferase</keyword>
<dbReference type="EMBL" id="AMGY01000002">
    <property type="protein sequence ID" value="EXJ89906.1"/>
    <property type="molecule type" value="Genomic_DNA"/>
</dbReference>
<dbReference type="PANTHER" id="PTHR10536">
    <property type="entry name" value="DNA PRIMASE SMALL SUBUNIT"/>
    <property type="match status" value="1"/>
</dbReference>
<feature type="compositionally biased region" description="Low complexity" evidence="10">
    <location>
        <begin position="88"/>
        <end position="99"/>
    </location>
</feature>
<accession>W9YL07</accession>
<dbReference type="HOGENOM" id="CLU_028288_1_0_1"/>
<gene>
    <name evidence="11" type="ORF">A1O3_02973</name>
</gene>
<dbReference type="eggNOG" id="KOG2851">
    <property type="taxonomic scope" value="Eukaryota"/>
</dbReference>
<dbReference type="OrthoDB" id="19606at2759"/>
<dbReference type="EC" id="2.7.7.-" evidence="9"/>
<dbReference type="InterPro" id="IPR014052">
    <property type="entry name" value="DNA_primase_ssu_euk/arc"/>
</dbReference>
<feature type="compositionally biased region" description="Low complexity" evidence="10">
    <location>
        <begin position="69"/>
        <end position="81"/>
    </location>
</feature>
<comment type="similarity">
    <text evidence="1 9">Belongs to the eukaryotic-type primase small subunit family.</text>
</comment>